<dbReference type="Proteomes" id="UP001162164">
    <property type="component" value="Unassembled WGS sequence"/>
</dbReference>
<proteinExistence type="predicted"/>
<reference evidence="1" key="1">
    <citation type="journal article" date="2023" name="Insect Mol. Biol.">
        <title>Genome sequencing provides insights into the evolution of gene families encoding plant cell wall-degrading enzymes in longhorned beetles.</title>
        <authorList>
            <person name="Shin N.R."/>
            <person name="Okamura Y."/>
            <person name="Kirsch R."/>
            <person name="Pauchet Y."/>
        </authorList>
    </citation>
    <scope>NUCLEOTIDE SEQUENCE</scope>
    <source>
        <strain evidence="1">MMC_N1</strain>
    </source>
</reference>
<sequence>MIYLSTSRTWHPKEFSVPAVPATSIPSPYSKIEIHLLLQQNQYLPSEPVGYAAQGKMLKCPLLELHTNFFPGFELAILM</sequence>
<organism evidence="1 2">
    <name type="scientific">Molorchus minor</name>
    <dbReference type="NCBI Taxonomy" id="1323400"/>
    <lineage>
        <taxon>Eukaryota</taxon>
        <taxon>Metazoa</taxon>
        <taxon>Ecdysozoa</taxon>
        <taxon>Arthropoda</taxon>
        <taxon>Hexapoda</taxon>
        <taxon>Insecta</taxon>
        <taxon>Pterygota</taxon>
        <taxon>Neoptera</taxon>
        <taxon>Endopterygota</taxon>
        <taxon>Coleoptera</taxon>
        <taxon>Polyphaga</taxon>
        <taxon>Cucujiformia</taxon>
        <taxon>Chrysomeloidea</taxon>
        <taxon>Cerambycidae</taxon>
        <taxon>Lamiinae</taxon>
        <taxon>Monochamini</taxon>
        <taxon>Molorchus</taxon>
    </lineage>
</organism>
<comment type="caution">
    <text evidence="1">The sequence shown here is derived from an EMBL/GenBank/DDBJ whole genome shotgun (WGS) entry which is preliminary data.</text>
</comment>
<dbReference type="EMBL" id="JAPWTJ010000410">
    <property type="protein sequence ID" value="KAJ8978690.1"/>
    <property type="molecule type" value="Genomic_DNA"/>
</dbReference>
<evidence type="ECO:0000313" key="2">
    <source>
        <dbReference type="Proteomes" id="UP001162164"/>
    </source>
</evidence>
<evidence type="ECO:0000313" key="1">
    <source>
        <dbReference type="EMBL" id="KAJ8978690.1"/>
    </source>
</evidence>
<protein>
    <submittedName>
        <fullName evidence="1">Uncharacterized protein</fullName>
    </submittedName>
</protein>
<accession>A0ABQ9JKY6</accession>
<gene>
    <name evidence="1" type="ORF">NQ317_004218</name>
</gene>
<keyword evidence="2" id="KW-1185">Reference proteome</keyword>
<name>A0ABQ9JKY6_9CUCU</name>